<feature type="transmembrane region" description="Helical" evidence="2">
    <location>
        <begin position="70"/>
        <end position="91"/>
    </location>
</feature>
<accession>A0A0K1R9J0</accession>
<gene>
    <name evidence="3" type="ORF">AK829_01515</name>
</gene>
<dbReference type="PATRIC" id="fig|156976.3.peg.295"/>
<evidence type="ECO:0000256" key="2">
    <source>
        <dbReference type="SAM" id="Phobius"/>
    </source>
</evidence>
<evidence type="ECO:0008006" key="5">
    <source>
        <dbReference type="Google" id="ProtNLM"/>
    </source>
</evidence>
<proteinExistence type="predicted"/>
<dbReference type="InterPro" id="IPR021401">
    <property type="entry name" value="DUF3040"/>
</dbReference>
<dbReference type="EMBL" id="CP012342">
    <property type="protein sequence ID" value="AKV58063.1"/>
    <property type="molecule type" value="Genomic_DNA"/>
</dbReference>
<dbReference type="RefSeq" id="WP_052203623.1">
    <property type="nucleotide sequence ID" value="NZ_CP012342.1"/>
</dbReference>
<keyword evidence="2" id="KW-0812">Transmembrane</keyword>
<dbReference type="Pfam" id="PF11239">
    <property type="entry name" value="DUF3040"/>
    <property type="match status" value="1"/>
</dbReference>
<feature type="transmembrane region" description="Helical" evidence="2">
    <location>
        <begin position="44"/>
        <end position="64"/>
    </location>
</feature>
<name>A0A0K1R9J0_9CORY</name>
<sequence length="131" mass="14057">MSLSEQEQQMLREIEKSLLADDPRFVSSVARESGFSDAPRGGQLTLRSVALLVFGIVLLLGGVALSSLTIWAVLISVVGFGVMMAGGVMALRAPASPSRGQRPAAGGQRPRSARSVNMEENFRRRFQNPDA</sequence>
<keyword evidence="4" id="KW-1185">Reference proteome</keyword>
<feature type="region of interest" description="Disordered" evidence="1">
    <location>
        <begin position="93"/>
        <end position="131"/>
    </location>
</feature>
<reference evidence="3 4" key="1">
    <citation type="submission" date="2015-08" db="EMBL/GenBank/DDBJ databases">
        <authorList>
            <person name="Babu N.S."/>
            <person name="Beckwith C.J."/>
            <person name="Beseler K.G."/>
            <person name="Brison A."/>
            <person name="Carone J.V."/>
            <person name="Caskin T.P."/>
            <person name="Diamond M."/>
            <person name="Durham M.E."/>
            <person name="Foxe J.M."/>
            <person name="Go M."/>
            <person name="Henderson B.A."/>
            <person name="Jones I.B."/>
            <person name="McGettigan J.A."/>
            <person name="Micheletti S.J."/>
            <person name="Nasrallah M.E."/>
            <person name="Ortiz D."/>
            <person name="Piller C.R."/>
            <person name="Privatt S.R."/>
            <person name="Schneider S.L."/>
            <person name="Sharp S."/>
            <person name="Smith T.C."/>
            <person name="Stanton J.D."/>
            <person name="Ullery H.E."/>
            <person name="Wilson R.J."/>
            <person name="Serrano M.G."/>
            <person name="Buck G."/>
            <person name="Lee V."/>
            <person name="Wang Y."/>
            <person name="Carvalho R."/>
            <person name="Voegtly L."/>
            <person name="Shi R."/>
            <person name="Duckworth R."/>
            <person name="Johnson A."/>
            <person name="Loviza R."/>
            <person name="Walstead R."/>
            <person name="Shah Z."/>
            <person name="Kiflezghi M."/>
            <person name="Wade K."/>
            <person name="Ball S.L."/>
            <person name="Bradley K.W."/>
            <person name="Asai D.J."/>
            <person name="Bowman C.A."/>
            <person name="Russell D.A."/>
            <person name="Pope W.H."/>
            <person name="Jacobs-Sera D."/>
            <person name="Hendrix R.W."/>
            <person name="Hatfull G.F."/>
        </authorList>
    </citation>
    <scope>NUCLEOTIDE SEQUENCE [LARGE SCALE GENOMIC DNA]</scope>
    <source>
        <strain evidence="3 4">PUDD_83A45</strain>
    </source>
</reference>
<dbReference type="Proteomes" id="UP000060016">
    <property type="component" value="Chromosome"/>
</dbReference>
<dbReference type="STRING" id="156976.AK829_01515"/>
<dbReference type="AlphaFoldDB" id="A0A0K1R9J0"/>
<protein>
    <recommendedName>
        <fullName evidence="5">DUF3040 domain-containing protein</fullName>
    </recommendedName>
</protein>
<evidence type="ECO:0000313" key="4">
    <source>
        <dbReference type="Proteomes" id="UP000060016"/>
    </source>
</evidence>
<evidence type="ECO:0000313" key="3">
    <source>
        <dbReference type="EMBL" id="AKV58063.1"/>
    </source>
</evidence>
<dbReference type="KEGG" id="crie:AK829_01515"/>
<organism evidence="3 4">
    <name type="scientific">Corynebacterium riegelii</name>
    <dbReference type="NCBI Taxonomy" id="156976"/>
    <lineage>
        <taxon>Bacteria</taxon>
        <taxon>Bacillati</taxon>
        <taxon>Actinomycetota</taxon>
        <taxon>Actinomycetes</taxon>
        <taxon>Mycobacteriales</taxon>
        <taxon>Corynebacteriaceae</taxon>
        <taxon>Corynebacterium</taxon>
    </lineage>
</organism>
<evidence type="ECO:0000256" key="1">
    <source>
        <dbReference type="SAM" id="MobiDB-lite"/>
    </source>
</evidence>
<keyword evidence="2" id="KW-0472">Membrane</keyword>
<keyword evidence="2" id="KW-1133">Transmembrane helix</keyword>